<reference evidence="2" key="2">
    <citation type="submission" date="2023-04" db="EMBL/GenBank/DDBJ databases">
        <title>'Rhodoalgimonas zhirmunskyi' gen. nov., isolated from a red alga.</title>
        <authorList>
            <person name="Nedashkovskaya O.I."/>
            <person name="Otstavnykh N.Y."/>
            <person name="Bystritskaya E.P."/>
            <person name="Balabanova L.A."/>
            <person name="Isaeva M.P."/>
        </authorList>
    </citation>
    <scope>NUCLEOTIDE SEQUENCE</scope>
    <source>
        <strain evidence="2">10Alg 79</strain>
    </source>
</reference>
<dbReference type="AlphaFoldDB" id="A0AAJ1UH92"/>
<keyword evidence="1" id="KW-0732">Signal</keyword>
<sequence>MIRPLALAAMLLTAAPAFSQAADPAQGATAAAKDLDRAIAAMDAAKSSSDRIKALTQTIRAYEAGLTAMREGLRQASIREQTLSRELQARETEIAQLLGVLQSIGDQTSPGLLLHPDGPMGTARAGMILSDVTPALNTRAAELRGKLEEVTTLRQLQDNAADTLQTGLQAVQDARATLSKAVADRTDLPRRFTADPVKTALLIASSETLQGFASGLSEIAQNEAPGSLPDIAFRKGALPLPVQGRILRGYVEPDAAGITRPGLIIATRPRALVTTPAAATIRYRGPLLDYGNVMILEPQAGLLFILAGLDTVYGEPGQVLPSGAPVGLMGGSDPGIGEILSQVGDGAGTDRTETLYIETREMNAPVNPANWFHIDGQD</sequence>
<protein>
    <submittedName>
        <fullName evidence="2">Peptidase M23</fullName>
    </submittedName>
</protein>
<evidence type="ECO:0000313" key="2">
    <source>
        <dbReference type="EMBL" id="MDQ2095882.1"/>
    </source>
</evidence>
<organism evidence="2 3">
    <name type="scientific">Rhodalgimonas zhirmunskyi</name>
    <dbReference type="NCBI Taxonomy" id="2964767"/>
    <lineage>
        <taxon>Bacteria</taxon>
        <taxon>Pseudomonadati</taxon>
        <taxon>Pseudomonadota</taxon>
        <taxon>Alphaproteobacteria</taxon>
        <taxon>Rhodobacterales</taxon>
        <taxon>Roseobacteraceae</taxon>
        <taxon>Rhodalgimonas</taxon>
    </lineage>
</organism>
<comment type="caution">
    <text evidence="2">The sequence shown here is derived from an EMBL/GenBank/DDBJ whole genome shotgun (WGS) entry which is preliminary data.</text>
</comment>
<dbReference type="InterPro" id="IPR011055">
    <property type="entry name" value="Dup_hybrid_motif"/>
</dbReference>
<dbReference type="SUPFAM" id="SSF51261">
    <property type="entry name" value="Duplicated hybrid motif"/>
    <property type="match status" value="1"/>
</dbReference>
<keyword evidence="3" id="KW-1185">Reference proteome</keyword>
<feature type="chain" id="PRO_5042599410" evidence="1">
    <location>
        <begin position="22"/>
        <end position="378"/>
    </location>
</feature>
<accession>A0AAJ1UH92</accession>
<proteinExistence type="predicted"/>
<evidence type="ECO:0000313" key="3">
    <source>
        <dbReference type="Proteomes" id="UP001227162"/>
    </source>
</evidence>
<dbReference type="Proteomes" id="UP001227162">
    <property type="component" value="Unassembled WGS sequence"/>
</dbReference>
<dbReference type="Gene3D" id="2.70.70.10">
    <property type="entry name" value="Glucose Permease (Domain IIA)"/>
    <property type="match status" value="1"/>
</dbReference>
<feature type="signal peptide" evidence="1">
    <location>
        <begin position="1"/>
        <end position="21"/>
    </location>
</feature>
<gene>
    <name evidence="2" type="ORF">NOI20_17310</name>
</gene>
<dbReference type="RefSeq" id="WP_317627499.1">
    <property type="nucleotide sequence ID" value="NZ_JANFFA010000006.1"/>
</dbReference>
<reference evidence="2" key="1">
    <citation type="submission" date="2022-07" db="EMBL/GenBank/DDBJ databases">
        <authorList>
            <person name="Otstavnykh N."/>
            <person name="Isaeva M."/>
            <person name="Bystritskaya E."/>
        </authorList>
    </citation>
    <scope>NUCLEOTIDE SEQUENCE</scope>
    <source>
        <strain evidence="2">10Alg 79</strain>
    </source>
</reference>
<name>A0AAJ1UH92_9RHOB</name>
<dbReference type="EMBL" id="JANFFA010000006">
    <property type="protein sequence ID" value="MDQ2095882.1"/>
    <property type="molecule type" value="Genomic_DNA"/>
</dbReference>
<evidence type="ECO:0000256" key="1">
    <source>
        <dbReference type="SAM" id="SignalP"/>
    </source>
</evidence>